<evidence type="ECO:0000313" key="3">
    <source>
        <dbReference type="EMBL" id="KAG5608736.1"/>
    </source>
</evidence>
<feature type="chain" id="PRO_5039901923" evidence="2">
    <location>
        <begin position="20"/>
        <end position="75"/>
    </location>
</feature>
<organism evidence="3 4">
    <name type="scientific">Solanum commersonii</name>
    <name type="common">Commerson's wild potato</name>
    <name type="synonym">Commerson's nightshade</name>
    <dbReference type="NCBI Taxonomy" id="4109"/>
    <lineage>
        <taxon>Eukaryota</taxon>
        <taxon>Viridiplantae</taxon>
        <taxon>Streptophyta</taxon>
        <taxon>Embryophyta</taxon>
        <taxon>Tracheophyta</taxon>
        <taxon>Spermatophyta</taxon>
        <taxon>Magnoliopsida</taxon>
        <taxon>eudicotyledons</taxon>
        <taxon>Gunneridae</taxon>
        <taxon>Pentapetalae</taxon>
        <taxon>asterids</taxon>
        <taxon>lamiids</taxon>
        <taxon>Solanales</taxon>
        <taxon>Solanaceae</taxon>
        <taxon>Solanoideae</taxon>
        <taxon>Solaneae</taxon>
        <taxon>Solanum</taxon>
    </lineage>
</organism>
<proteinExistence type="predicted"/>
<feature type="compositionally biased region" description="Pro residues" evidence="1">
    <location>
        <begin position="47"/>
        <end position="56"/>
    </location>
</feature>
<dbReference type="AlphaFoldDB" id="A0A9J5Z9Z1"/>
<reference evidence="3 4" key="1">
    <citation type="submission" date="2020-09" db="EMBL/GenBank/DDBJ databases">
        <title>De no assembly of potato wild relative species, Solanum commersonii.</title>
        <authorList>
            <person name="Cho K."/>
        </authorList>
    </citation>
    <scope>NUCLEOTIDE SEQUENCE [LARGE SCALE GENOMIC DNA]</scope>
    <source>
        <strain evidence="3">LZ3.2</strain>
        <tissue evidence="3">Leaf</tissue>
    </source>
</reference>
<gene>
    <name evidence="3" type="ORF">H5410_020017</name>
</gene>
<evidence type="ECO:0000256" key="1">
    <source>
        <dbReference type="SAM" id="MobiDB-lite"/>
    </source>
</evidence>
<dbReference type="Proteomes" id="UP000824120">
    <property type="component" value="Chromosome 4"/>
</dbReference>
<accession>A0A9J5Z9Z1</accession>
<keyword evidence="2" id="KW-0732">Signal</keyword>
<comment type="caution">
    <text evidence="3">The sequence shown here is derived from an EMBL/GenBank/DDBJ whole genome shotgun (WGS) entry which is preliminary data.</text>
</comment>
<evidence type="ECO:0000313" key="4">
    <source>
        <dbReference type="Proteomes" id="UP000824120"/>
    </source>
</evidence>
<feature type="signal peptide" evidence="2">
    <location>
        <begin position="1"/>
        <end position="19"/>
    </location>
</feature>
<keyword evidence="4" id="KW-1185">Reference proteome</keyword>
<protein>
    <submittedName>
        <fullName evidence="3">Uncharacterized protein</fullName>
    </submittedName>
</protein>
<evidence type="ECO:0000256" key="2">
    <source>
        <dbReference type="SAM" id="SignalP"/>
    </source>
</evidence>
<feature type="region of interest" description="Disordered" evidence="1">
    <location>
        <begin position="45"/>
        <end position="75"/>
    </location>
</feature>
<sequence length="75" mass="8258">MKIILTFIIALLVIQEVSIFHNRCIHKASIGIGMWPLLAVSARRRPMPPPPPPPKGGPITGQRARSTLFPPPPPY</sequence>
<dbReference type="EMBL" id="JACXVP010000004">
    <property type="protein sequence ID" value="KAG5608736.1"/>
    <property type="molecule type" value="Genomic_DNA"/>
</dbReference>
<name>A0A9J5Z9Z1_SOLCO</name>